<dbReference type="Proteomes" id="UP000246058">
    <property type="component" value="Chromosome"/>
</dbReference>
<accession>A0A2U8VWQ1</accession>
<evidence type="ECO:0000313" key="2">
    <source>
        <dbReference type="EMBL" id="AWN37731.1"/>
    </source>
</evidence>
<dbReference type="EMBL" id="CP029551">
    <property type="protein sequence ID" value="AWN37731.1"/>
    <property type="molecule type" value="Genomic_DNA"/>
</dbReference>
<reference evidence="2 3" key="1">
    <citation type="submission" date="2018-05" db="EMBL/GenBank/DDBJ databases">
        <title>Complete Genome Sequence of Methylobacterium sp. 17Sr1-43.</title>
        <authorList>
            <person name="Srinivasan S."/>
        </authorList>
    </citation>
    <scope>NUCLEOTIDE SEQUENCE [LARGE SCALE GENOMIC DNA]</scope>
    <source>
        <strain evidence="2 3">17Sr1-43</strain>
    </source>
</reference>
<proteinExistence type="predicted"/>
<organism evidence="2 3">
    <name type="scientific">Methylobacterium radiodurans</name>
    <dbReference type="NCBI Taxonomy" id="2202828"/>
    <lineage>
        <taxon>Bacteria</taxon>
        <taxon>Pseudomonadati</taxon>
        <taxon>Pseudomonadota</taxon>
        <taxon>Alphaproteobacteria</taxon>
        <taxon>Hyphomicrobiales</taxon>
        <taxon>Methylobacteriaceae</taxon>
        <taxon>Methylobacterium</taxon>
    </lineage>
</organism>
<protein>
    <submittedName>
        <fullName evidence="2">Uncharacterized protein</fullName>
    </submittedName>
</protein>
<evidence type="ECO:0000256" key="1">
    <source>
        <dbReference type="SAM" id="MobiDB-lite"/>
    </source>
</evidence>
<dbReference type="AlphaFoldDB" id="A0A2U8VWQ1"/>
<keyword evidence="3" id="KW-1185">Reference proteome</keyword>
<sequence length="80" mass="8559">MISDTIEAPMPDRPTRDVQRMIADHQAARAAATEAEHGYGMAKEPGMSNKPLPISGETDGINLSQIGDGPDAVLKRETDI</sequence>
<name>A0A2U8VWQ1_9HYPH</name>
<dbReference type="KEGG" id="meti:DK427_20030"/>
<evidence type="ECO:0000313" key="3">
    <source>
        <dbReference type="Proteomes" id="UP000246058"/>
    </source>
</evidence>
<gene>
    <name evidence="2" type="ORF">DK427_20030</name>
</gene>
<feature type="region of interest" description="Disordered" evidence="1">
    <location>
        <begin position="34"/>
        <end position="80"/>
    </location>
</feature>